<organism evidence="1 2">
    <name type="scientific">Vanilla planifolia</name>
    <name type="common">Vanilla</name>
    <dbReference type="NCBI Taxonomy" id="51239"/>
    <lineage>
        <taxon>Eukaryota</taxon>
        <taxon>Viridiplantae</taxon>
        <taxon>Streptophyta</taxon>
        <taxon>Embryophyta</taxon>
        <taxon>Tracheophyta</taxon>
        <taxon>Spermatophyta</taxon>
        <taxon>Magnoliopsida</taxon>
        <taxon>Liliopsida</taxon>
        <taxon>Asparagales</taxon>
        <taxon>Orchidaceae</taxon>
        <taxon>Vanilloideae</taxon>
        <taxon>Vanilleae</taxon>
        <taxon>Vanilla</taxon>
    </lineage>
</organism>
<evidence type="ECO:0000313" key="1">
    <source>
        <dbReference type="EMBL" id="KAG0477493.1"/>
    </source>
</evidence>
<comment type="caution">
    <text evidence="1">The sequence shown here is derived from an EMBL/GenBank/DDBJ whole genome shotgun (WGS) entry which is preliminary data.</text>
</comment>
<evidence type="ECO:0000313" key="2">
    <source>
        <dbReference type="Proteomes" id="UP000636800"/>
    </source>
</evidence>
<dbReference type="EMBL" id="JADCNL010000006">
    <property type="protein sequence ID" value="KAG0477493.1"/>
    <property type="molecule type" value="Genomic_DNA"/>
</dbReference>
<sequence length="91" mass="10219">MSHPTIYKMRDCCPSVSSRHPLAFLDCFFKFGGSWVIGTPTLGGRHYFQPRRWELRKVPSRKPCCGQAMLAMLSPSASSNSEGRHSLFRGA</sequence>
<dbReference type="OrthoDB" id="1733909at2759"/>
<gene>
    <name evidence="1" type="ORF">HPP92_014334</name>
</gene>
<accession>A0A835QTC2</accession>
<dbReference type="Proteomes" id="UP000636800">
    <property type="component" value="Chromosome 6"/>
</dbReference>
<reference evidence="1 2" key="1">
    <citation type="journal article" date="2020" name="Nat. Food">
        <title>A phased Vanilla planifolia genome enables genetic improvement of flavour and production.</title>
        <authorList>
            <person name="Hasing T."/>
            <person name="Tang H."/>
            <person name="Brym M."/>
            <person name="Khazi F."/>
            <person name="Huang T."/>
            <person name="Chambers A.H."/>
        </authorList>
    </citation>
    <scope>NUCLEOTIDE SEQUENCE [LARGE SCALE GENOMIC DNA]</scope>
    <source>
        <tissue evidence="1">Leaf</tissue>
    </source>
</reference>
<proteinExistence type="predicted"/>
<dbReference type="AlphaFoldDB" id="A0A835QTC2"/>
<name>A0A835QTC2_VANPL</name>
<keyword evidence="2" id="KW-1185">Reference proteome</keyword>
<protein>
    <submittedName>
        <fullName evidence="1">Uncharacterized protein</fullName>
    </submittedName>
</protein>